<dbReference type="EMBL" id="JACMSC010000015">
    <property type="protein sequence ID" value="KAG6485263.1"/>
    <property type="molecule type" value="Genomic_DNA"/>
</dbReference>
<organism evidence="2 3">
    <name type="scientific">Zingiber officinale</name>
    <name type="common">Ginger</name>
    <name type="synonym">Amomum zingiber</name>
    <dbReference type="NCBI Taxonomy" id="94328"/>
    <lineage>
        <taxon>Eukaryota</taxon>
        <taxon>Viridiplantae</taxon>
        <taxon>Streptophyta</taxon>
        <taxon>Embryophyta</taxon>
        <taxon>Tracheophyta</taxon>
        <taxon>Spermatophyta</taxon>
        <taxon>Magnoliopsida</taxon>
        <taxon>Liliopsida</taxon>
        <taxon>Zingiberales</taxon>
        <taxon>Zingiberaceae</taxon>
        <taxon>Zingiber</taxon>
    </lineage>
</organism>
<evidence type="ECO:0000256" key="1">
    <source>
        <dbReference type="SAM" id="Phobius"/>
    </source>
</evidence>
<keyword evidence="1" id="KW-0812">Transmembrane</keyword>
<keyword evidence="3" id="KW-1185">Reference proteome</keyword>
<protein>
    <submittedName>
        <fullName evidence="2">Uncharacterized protein</fullName>
    </submittedName>
</protein>
<dbReference type="Proteomes" id="UP000734854">
    <property type="component" value="Unassembled WGS sequence"/>
</dbReference>
<keyword evidence="1" id="KW-0472">Membrane</keyword>
<name>A0A8J5FHW9_ZINOF</name>
<evidence type="ECO:0000313" key="2">
    <source>
        <dbReference type="EMBL" id="KAG6485263.1"/>
    </source>
</evidence>
<gene>
    <name evidence="2" type="ORF">ZIOFF_053797</name>
</gene>
<comment type="caution">
    <text evidence="2">The sequence shown here is derived from an EMBL/GenBank/DDBJ whole genome shotgun (WGS) entry which is preliminary data.</text>
</comment>
<dbReference type="AlphaFoldDB" id="A0A8J5FHW9"/>
<reference evidence="2 3" key="1">
    <citation type="submission" date="2020-08" db="EMBL/GenBank/DDBJ databases">
        <title>Plant Genome Project.</title>
        <authorList>
            <person name="Zhang R.-G."/>
        </authorList>
    </citation>
    <scope>NUCLEOTIDE SEQUENCE [LARGE SCALE GENOMIC DNA]</scope>
    <source>
        <tissue evidence="2">Rhizome</tissue>
    </source>
</reference>
<feature type="transmembrane region" description="Helical" evidence="1">
    <location>
        <begin position="73"/>
        <end position="92"/>
    </location>
</feature>
<accession>A0A8J5FHW9</accession>
<sequence length="263" mass="29196">MPGPGAHTMYALGVGVGLMRLSRGRFGPHHCLFYAANAFLGPDLGSFAEWLGSFASSSASLGSLSMDLVHHPFYYPLLLGLPLSFFYARLSAALLRHGILDPASNVPLNKMQCFILLSAGSLSHFFLDHLFEENGHSTMYTWILSTGWWKSRAPVNPDAVIVVGVLCTCLFAGFVYINRLKTGESIIKRSDQSLRLILFIAALYCIWCASQIYWRNPPQPAIGEEADLGVVIFMSLYFFLPHCLCLLSMNQRDHPETADQLPF</sequence>
<keyword evidence="1" id="KW-1133">Transmembrane helix</keyword>
<feature type="transmembrane region" description="Helical" evidence="1">
    <location>
        <begin position="196"/>
        <end position="214"/>
    </location>
</feature>
<dbReference type="PANTHER" id="PTHR38543">
    <property type="entry name" value="OS04G0465800 PROTEIN"/>
    <property type="match status" value="1"/>
</dbReference>
<proteinExistence type="predicted"/>
<evidence type="ECO:0000313" key="3">
    <source>
        <dbReference type="Proteomes" id="UP000734854"/>
    </source>
</evidence>
<dbReference type="PANTHER" id="PTHR38543:SF1">
    <property type="entry name" value="OS04G0465800 PROTEIN"/>
    <property type="match status" value="1"/>
</dbReference>
<dbReference type="OrthoDB" id="2133268at2759"/>
<feature type="transmembrane region" description="Helical" evidence="1">
    <location>
        <begin position="113"/>
        <end position="131"/>
    </location>
</feature>
<feature type="transmembrane region" description="Helical" evidence="1">
    <location>
        <begin position="159"/>
        <end position="176"/>
    </location>
</feature>
<feature type="transmembrane region" description="Helical" evidence="1">
    <location>
        <begin position="226"/>
        <end position="247"/>
    </location>
</feature>